<name>A0ABY0C274_9GAMM</name>
<evidence type="ECO:0000313" key="1">
    <source>
        <dbReference type="EMBL" id="RUO31759.1"/>
    </source>
</evidence>
<dbReference type="Pfam" id="PF16108">
    <property type="entry name" value="DUF4826"/>
    <property type="match status" value="1"/>
</dbReference>
<proteinExistence type="predicted"/>
<protein>
    <submittedName>
        <fullName evidence="1">DUF4826 domain-containing protein</fullName>
    </submittedName>
</protein>
<keyword evidence="2" id="KW-1185">Reference proteome</keyword>
<accession>A0ABY0C274</accession>
<reference evidence="1 2" key="1">
    <citation type="journal article" date="2018" name="Front. Microbiol.">
        <title>Genome-Based Analysis Reveals the Taxonomy and Diversity of the Family Idiomarinaceae.</title>
        <authorList>
            <person name="Liu Y."/>
            <person name="Lai Q."/>
            <person name="Shao Z."/>
        </authorList>
    </citation>
    <scope>NUCLEOTIDE SEQUENCE [LARGE SCALE GENOMIC DNA]</scope>
    <source>
        <strain evidence="1 2">GBSy1</strain>
    </source>
</reference>
<dbReference type="Proteomes" id="UP000287410">
    <property type="component" value="Unassembled WGS sequence"/>
</dbReference>
<dbReference type="EMBL" id="PIPN01000001">
    <property type="protein sequence ID" value="RUO31759.1"/>
    <property type="molecule type" value="Genomic_DNA"/>
</dbReference>
<dbReference type="RefSeq" id="WP_126787912.1">
    <property type="nucleotide sequence ID" value="NZ_PIPN01000001.1"/>
</dbReference>
<dbReference type="InterPro" id="IPR032251">
    <property type="entry name" value="DUF4826"/>
</dbReference>
<organism evidence="1 2">
    <name type="scientific">Aliidiomarina sedimenti</name>
    <dbReference type="NCBI Taxonomy" id="1933879"/>
    <lineage>
        <taxon>Bacteria</taxon>
        <taxon>Pseudomonadati</taxon>
        <taxon>Pseudomonadota</taxon>
        <taxon>Gammaproteobacteria</taxon>
        <taxon>Alteromonadales</taxon>
        <taxon>Idiomarinaceae</taxon>
        <taxon>Aliidiomarina</taxon>
    </lineage>
</organism>
<sequence>MSEQQPTPMTEEQNQAWVREQFQNANRYLAERGMLSDRILTKDSRYLIPDVAIWKFKLQDGKKVWVVNGAVTMDHVSADVAKSAREALRHFSLNWQLKAENIHALGDAAGETELKMAQLLIRHAELLYAVGNDERLWQNAPV</sequence>
<evidence type="ECO:0000313" key="2">
    <source>
        <dbReference type="Proteomes" id="UP000287410"/>
    </source>
</evidence>
<comment type="caution">
    <text evidence="1">The sequence shown here is derived from an EMBL/GenBank/DDBJ whole genome shotgun (WGS) entry which is preliminary data.</text>
</comment>
<gene>
    <name evidence="1" type="ORF">CWE12_01795</name>
</gene>